<dbReference type="Pfam" id="PF00498">
    <property type="entry name" value="FHA"/>
    <property type="match status" value="1"/>
</dbReference>
<protein>
    <recommendedName>
        <fullName evidence="1">FHA domain-containing protein</fullName>
    </recommendedName>
</protein>
<dbReference type="PANTHER" id="PTHR23308">
    <property type="entry name" value="NUCLEAR INHIBITOR OF PROTEIN PHOSPHATASE-1"/>
    <property type="match status" value="1"/>
</dbReference>
<dbReference type="SUPFAM" id="SSF49879">
    <property type="entry name" value="SMAD/FHA domain"/>
    <property type="match status" value="1"/>
</dbReference>
<dbReference type="PROSITE" id="PS50006">
    <property type="entry name" value="FHA_DOMAIN"/>
    <property type="match status" value="1"/>
</dbReference>
<dbReference type="EMBL" id="CP018092">
    <property type="protein sequence ID" value="ATS19081.1"/>
    <property type="molecule type" value="Genomic_DNA"/>
</dbReference>
<name>A0A2D2Q3I2_PARLV</name>
<dbReference type="InterPro" id="IPR000253">
    <property type="entry name" value="FHA_dom"/>
</dbReference>
<dbReference type="Proteomes" id="UP000231057">
    <property type="component" value="Chromosome"/>
</dbReference>
<dbReference type="CDD" id="cd00060">
    <property type="entry name" value="FHA"/>
    <property type="match status" value="1"/>
</dbReference>
<dbReference type="InterPro" id="IPR050923">
    <property type="entry name" value="Cell_Proc_Reg/RNA_Proc"/>
</dbReference>
<dbReference type="Gene3D" id="2.60.200.20">
    <property type="match status" value="1"/>
</dbReference>
<feature type="domain" description="FHA" evidence="1">
    <location>
        <begin position="33"/>
        <end position="86"/>
    </location>
</feature>
<sequence length="124" mass="13714">MTGSFDLAKQAWLVVRSQGIIVGKYHLAGKAFWSIGRSKECDVIINDPFISRHQATIELRPRGSDLIYLIRDTGSRNGTLVNGSPIAEERVLHHGDIIMMGDTDLTFRYSGRTPSLNSDLLKGA</sequence>
<reference evidence="2 3" key="1">
    <citation type="submission" date="2016-11" db="EMBL/GenBank/DDBJ databases">
        <title>Complete genome sequence of thermophilic cyanobacteria strain Synechococcus sp. PCC6715.</title>
        <authorList>
            <person name="Tang J."/>
            <person name="Daroch M."/>
            <person name="Liang Y."/>
            <person name="Jiang D."/>
            <person name="Shah M."/>
        </authorList>
    </citation>
    <scope>NUCLEOTIDE SEQUENCE [LARGE SCALE GENOMIC DNA]</scope>
    <source>
        <strain evidence="2 3">PCC 6715</strain>
    </source>
</reference>
<evidence type="ECO:0000313" key="3">
    <source>
        <dbReference type="Proteomes" id="UP000231057"/>
    </source>
</evidence>
<dbReference type="KEGG" id="slw:BRW62_10400"/>
<dbReference type="AlphaFoldDB" id="A0A2D2Q3I2"/>
<accession>A0A2D2Q3I2</accession>
<dbReference type="OrthoDB" id="9816434at2"/>
<evidence type="ECO:0000259" key="1">
    <source>
        <dbReference type="PROSITE" id="PS50006"/>
    </source>
</evidence>
<organism evidence="2 3">
    <name type="scientific">Parathermosynechococcus lividus PCC 6715</name>
    <dbReference type="NCBI Taxonomy" id="1917166"/>
    <lineage>
        <taxon>Bacteria</taxon>
        <taxon>Bacillati</taxon>
        <taxon>Cyanobacteriota</taxon>
        <taxon>Cyanophyceae</taxon>
        <taxon>Acaryochloridales</taxon>
        <taxon>Thermosynechococcaceae</taxon>
        <taxon>Parathermosynechococcus</taxon>
    </lineage>
</organism>
<evidence type="ECO:0000313" key="2">
    <source>
        <dbReference type="EMBL" id="ATS19081.1"/>
    </source>
</evidence>
<reference evidence="3" key="2">
    <citation type="journal article" date="2022" name="Front. Microbiol.">
        <title>Comparative Genomic Analysis Revealed Distinct Molecular Components and Organization of CO2-Concentrating Mechanism in Thermophilic Cyanobacteria.</title>
        <authorList>
            <person name="Tang J."/>
            <person name="Zhou H."/>
            <person name="Yao D."/>
            <person name="Riaz S."/>
            <person name="You D."/>
            <person name="Klepacz-Smolka A."/>
            <person name="Daroch M."/>
        </authorList>
    </citation>
    <scope>NUCLEOTIDE SEQUENCE [LARGE SCALE GENOMIC DNA]</scope>
    <source>
        <strain evidence="3">PCC 6715</strain>
    </source>
</reference>
<dbReference type="RefSeq" id="WP_099799418.1">
    <property type="nucleotide sequence ID" value="NZ_CP018092.1"/>
</dbReference>
<dbReference type="InterPro" id="IPR008984">
    <property type="entry name" value="SMAD_FHA_dom_sf"/>
</dbReference>
<dbReference type="SMART" id="SM00240">
    <property type="entry name" value="FHA"/>
    <property type="match status" value="1"/>
</dbReference>
<gene>
    <name evidence="2" type="ORF">BRW62_10400</name>
</gene>
<proteinExistence type="predicted"/>
<keyword evidence="3" id="KW-1185">Reference proteome</keyword>